<comment type="caution">
    <text evidence="2">The sequence shown here is derived from an EMBL/GenBank/DDBJ whole genome shotgun (WGS) entry which is preliminary data.</text>
</comment>
<reference evidence="2 3" key="1">
    <citation type="submission" date="2024-02" db="EMBL/GenBank/DDBJ databases">
        <title>First report Erwinia aphidicola in onion in Chile.</title>
        <authorList>
            <person name="Valenzuela M."/>
            <person name="Pena M."/>
            <person name="Dutta B."/>
        </authorList>
    </citation>
    <scope>NUCLEOTIDE SEQUENCE [LARGE SCALE GENOMIC DNA]</scope>
    <source>
        <strain evidence="2 3">QCJ3A</strain>
    </source>
</reference>
<evidence type="ECO:0000313" key="3">
    <source>
        <dbReference type="Proteomes" id="UP001306592"/>
    </source>
</evidence>
<dbReference type="EMBL" id="JBANEI010000009">
    <property type="protein sequence ID" value="MEI2682696.1"/>
    <property type="molecule type" value="Genomic_DNA"/>
</dbReference>
<evidence type="ECO:0000313" key="2">
    <source>
        <dbReference type="EMBL" id="MEI2682696.1"/>
    </source>
</evidence>
<dbReference type="Pfam" id="PF10543">
    <property type="entry name" value="ORF6N"/>
    <property type="match status" value="1"/>
</dbReference>
<dbReference type="Proteomes" id="UP001306592">
    <property type="component" value="Unassembled WGS sequence"/>
</dbReference>
<proteinExistence type="predicted"/>
<keyword evidence="3" id="KW-1185">Reference proteome</keyword>
<evidence type="ECO:0000259" key="1">
    <source>
        <dbReference type="Pfam" id="PF10543"/>
    </source>
</evidence>
<gene>
    <name evidence="2" type="ORF">V8N49_13650</name>
</gene>
<dbReference type="InterPro" id="IPR018873">
    <property type="entry name" value="KilA-N_DNA-bd_domain"/>
</dbReference>
<sequence>MQQSTSTGLNVANPIPLVDHDMLPVIIWCGARVVTTKSLAKGYGTKETNIRTNLEVHRDRFLEGVHVFTVTGDNLADLRVSNPDAQISNKARSLTLWTEKGAARMSKIVDTDEAWNFFERMEESYFRPAPTLGIPLTYEAALEDLLLKVKENRVVTEQRDRAVKEKLWIAEKREVTAMVTASVAVREKNKLAERIGEGRKFAAIIPVEKKTGREFKWQPLRKWCRENGAEPHDVEDKRFGTVKSWPRDAWLAVYGVDLKKIF</sequence>
<feature type="domain" description="KilA-N DNA-binding" evidence="1">
    <location>
        <begin position="26"/>
        <end position="108"/>
    </location>
</feature>
<dbReference type="RefSeq" id="WP_336203279.1">
    <property type="nucleotide sequence ID" value="NZ_JBANEI010000009.1"/>
</dbReference>
<accession>A0ABU8DGT0</accession>
<organism evidence="2 3">
    <name type="scientific">Erwinia aphidicola</name>
    <dbReference type="NCBI Taxonomy" id="68334"/>
    <lineage>
        <taxon>Bacteria</taxon>
        <taxon>Pseudomonadati</taxon>
        <taxon>Pseudomonadota</taxon>
        <taxon>Gammaproteobacteria</taxon>
        <taxon>Enterobacterales</taxon>
        <taxon>Erwiniaceae</taxon>
        <taxon>Erwinia</taxon>
    </lineage>
</organism>
<protein>
    <submittedName>
        <fullName evidence="2">ORF6N domain-containing protein</fullName>
    </submittedName>
</protein>
<name>A0ABU8DGT0_ERWAP</name>